<accession>A0AAN4Z2D5</accession>
<sequence length="112" mass="11685">PVQVSMSLPCVPVESFVRLQDVLAGLIRGGDFVKGESGVGHVEDRNSGSGDGSAGMGRNRTWRERDGGSRAGNDDHVDGRIGESEGVDQIGNRNGSLSIASLAALVQVCLQH</sequence>
<feature type="compositionally biased region" description="Basic and acidic residues" evidence="1">
    <location>
        <begin position="61"/>
        <end position="83"/>
    </location>
</feature>
<evidence type="ECO:0000313" key="2">
    <source>
        <dbReference type="EMBL" id="GMR32813.1"/>
    </source>
</evidence>
<organism evidence="2 3">
    <name type="scientific">Pristionchus mayeri</name>
    <dbReference type="NCBI Taxonomy" id="1317129"/>
    <lineage>
        <taxon>Eukaryota</taxon>
        <taxon>Metazoa</taxon>
        <taxon>Ecdysozoa</taxon>
        <taxon>Nematoda</taxon>
        <taxon>Chromadorea</taxon>
        <taxon>Rhabditida</taxon>
        <taxon>Rhabditina</taxon>
        <taxon>Diplogasteromorpha</taxon>
        <taxon>Diplogasteroidea</taxon>
        <taxon>Neodiplogasteridae</taxon>
        <taxon>Pristionchus</taxon>
    </lineage>
</organism>
<gene>
    <name evidence="2" type="ORF">PMAYCL1PPCAC_03008</name>
</gene>
<feature type="non-terminal residue" evidence="2">
    <location>
        <position position="1"/>
    </location>
</feature>
<keyword evidence="3" id="KW-1185">Reference proteome</keyword>
<reference evidence="3" key="1">
    <citation type="submission" date="2022-10" db="EMBL/GenBank/DDBJ databases">
        <title>Genome assembly of Pristionchus species.</title>
        <authorList>
            <person name="Yoshida K."/>
            <person name="Sommer R.J."/>
        </authorList>
    </citation>
    <scope>NUCLEOTIDE SEQUENCE [LARGE SCALE GENOMIC DNA]</scope>
    <source>
        <strain evidence="3">RS5460</strain>
    </source>
</reference>
<dbReference type="Proteomes" id="UP001328107">
    <property type="component" value="Unassembled WGS sequence"/>
</dbReference>
<evidence type="ECO:0000256" key="1">
    <source>
        <dbReference type="SAM" id="MobiDB-lite"/>
    </source>
</evidence>
<proteinExistence type="predicted"/>
<evidence type="ECO:0000313" key="3">
    <source>
        <dbReference type="Proteomes" id="UP001328107"/>
    </source>
</evidence>
<feature type="region of interest" description="Disordered" evidence="1">
    <location>
        <begin position="33"/>
        <end position="91"/>
    </location>
</feature>
<name>A0AAN4Z2D5_9BILA</name>
<comment type="caution">
    <text evidence="2">The sequence shown here is derived from an EMBL/GenBank/DDBJ whole genome shotgun (WGS) entry which is preliminary data.</text>
</comment>
<feature type="non-terminal residue" evidence="2">
    <location>
        <position position="112"/>
    </location>
</feature>
<dbReference type="EMBL" id="BTRK01000001">
    <property type="protein sequence ID" value="GMR32813.1"/>
    <property type="molecule type" value="Genomic_DNA"/>
</dbReference>
<protein>
    <submittedName>
        <fullName evidence="2">Uncharacterized protein</fullName>
    </submittedName>
</protein>
<dbReference type="AlphaFoldDB" id="A0AAN4Z2D5"/>